<feature type="compositionally biased region" description="Basic and acidic residues" evidence="1">
    <location>
        <begin position="64"/>
        <end position="73"/>
    </location>
</feature>
<proteinExistence type="predicted"/>
<evidence type="ECO:0000313" key="3">
    <source>
        <dbReference type="Proteomes" id="UP000229081"/>
    </source>
</evidence>
<feature type="compositionally biased region" description="Basic and acidic residues" evidence="1">
    <location>
        <begin position="44"/>
        <end position="55"/>
    </location>
</feature>
<dbReference type="RefSeq" id="WP_100281970.1">
    <property type="nucleotide sequence ID" value="NZ_CP024923.1"/>
</dbReference>
<name>A0A2K8MLT1_9SPHN</name>
<accession>A0A2K8MLT1</accession>
<dbReference type="KEGG" id="sphc:CVN68_09375"/>
<gene>
    <name evidence="2" type="ORF">CVN68_09375</name>
</gene>
<dbReference type="AlphaFoldDB" id="A0A2K8MLT1"/>
<protein>
    <submittedName>
        <fullName evidence="2">Uncharacterized protein</fullName>
    </submittedName>
</protein>
<feature type="region of interest" description="Disordered" evidence="1">
    <location>
        <begin position="44"/>
        <end position="73"/>
    </location>
</feature>
<organism evidence="2 3">
    <name type="scientific">Sphingomonas psychrotolerans</name>
    <dbReference type="NCBI Taxonomy" id="1327635"/>
    <lineage>
        <taxon>Bacteria</taxon>
        <taxon>Pseudomonadati</taxon>
        <taxon>Pseudomonadota</taxon>
        <taxon>Alphaproteobacteria</taxon>
        <taxon>Sphingomonadales</taxon>
        <taxon>Sphingomonadaceae</taxon>
        <taxon>Sphingomonas</taxon>
    </lineage>
</organism>
<reference evidence="2 3" key="1">
    <citation type="submission" date="2017-11" db="EMBL/GenBank/DDBJ databases">
        <title>Complete genome sequence of Sphingomonas sp. Strain Cra20, a psychrotolerant potential plant growth promoting rhizobacteria.</title>
        <authorList>
            <person name="Luo Y."/>
        </authorList>
    </citation>
    <scope>NUCLEOTIDE SEQUENCE [LARGE SCALE GENOMIC DNA]</scope>
    <source>
        <strain evidence="2 3">Cra20</strain>
    </source>
</reference>
<keyword evidence="3" id="KW-1185">Reference proteome</keyword>
<evidence type="ECO:0000313" key="2">
    <source>
        <dbReference type="EMBL" id="ATY32161.1"/>
    </source>
</evidence>
<sequence>MTDLAVTYRGYAERAQAEADAATLENVRERNQRAAQAWMQMAERQERTDRGRAVRENAAAAARADLRPEPQTS</sequence>
<evidence type="ECO:0000256" key="1">
    <source>
        <dbReference type="SAM" id="MobiDB-lite"/>
    </source>
</evidence>
<dbReference type="EMBL" id="CP024923">
    <property type="protein sequence ID" value="ATY32161.1"/>
    <property type="molecule type" value="Genomic_DNA"/>
</dbReference>
<dbReference type="Proteomes" id="UP000229081">
    <property type="component" value="Chromosome"/>
</dbReference>